<keyword evidence="2" id="KW-0503">Monooxygenase</keyword>
<dbReference type="RefSeq" id="WP_202246315.1">
    <property type="nucleotide sequence ID" value="NZ_JAESIY010000013.1"/>
</dbReference>
<sequence length="97" mass="11599">MLIRIVRMTFKPEAVDTFLSVFNEHKDQIRSFPGCSHLELQQDYHQPHVFATYSYWEDDSALDKYRHSDLFKGVWAKTKIHFSDKPIAFSHRRLQTL</sequence>
<comment type="caution">
    <text evidence="2">The sequence shown here is derived from an EMBL/GenBank/DDBJ whole genome shotgun (WGS) entry which is preliminary data.</text>
</comment>
<protein>
    <submittedName>
        <fullName evidence="2">Antibiotic biosynthesis monooxygenase</fullName>
    </submittedName>
</protein>
<dbReference type="Pfam" id="PF03992">
    <property type="entry name" value="ABM"/>
    <property type="match status" value="1"/>
</dbReference>
<evidence type="ECO:0000259" key="1">
    <source>
        <dbReference type="PROSITE" id="PS51725"/>
    </source>
</evidence>
<evidence type="ECO:0000313" key="2">
    <source>
        <dbReference type="EMBL" id="MBL3658521.1"/>
    </source>
</evidence>
<proteinExistence type="predicted"/>
<dbReference type="AlphaFoldDB" id="A0A937F8Z6"/>
<dbReference type="EMBL" id="JAESIY010000013">
    <property type="protein sequence ID" value="MBL3658521.1"/>
    <property type="molecule type" value="Genomic_DNA"/>
</dbReference>
<accession>A0A937F8Z6</accession>
<dbReference type="PROSITE" id="PS51725">
    <property type="entry name" value="ABM"/>
    <property type="match status" value="1"/>
</dbReference>
<organism evidence="2 3">
    <name type="scientific">Fulvivirga sediminis</name>
    <dbReference type="NCBI Taxonomy" id="2803949"/>
    <lineage>
        <taxon>Bacteria</taxon>
        <taxon>Pseudomonadati</taxon>
        <taxon>Bacteroidota</taxon>
        <taxon>Cytophagia</taxon>
        <taxon>Cytophagales</taxon>
        <taxon>Fulvivirgaceae</taxon>
        <taxon>Fulvivirga</taxon>
    </lineage>
</organism>
<keyword evidence="2" id="KW-0560">Oxidoreductase</keyword>
<dbReference type="Proteomes" id="UP000659388">
    <property type="component" value="Unassembled WGS sequence"/>
</dbReference>
<evidence type="ECO:0000313" key="3">
    <source>
        <dbReference type="Proteomes" id="UP000659388"/>
    </source>
</evidence>
<dbReference type="SUPFAM" id="SSF54909">
    <property type="entry name" value="Dimeric alpha+beta barrel"/>
    <property type="match status" value="1"/>
</dbReference>
<gene>
    <name evidence="2" type="ORF">JL102_20375</name>
</gene>
<reference evidence="2" key="1">
    <citation type="submission" date="2021-01" db="EMBL/GenBank/DDBJ databases">
        <title>Fulvivirga kasyanovii gen. nov., sp nov., a novel member of the phylum Bacteroidetes isolated from seawater in a mussel farm.</title>
        <authorList>
            <person name="Zhao L.-H."/>
            <person name="Wang Z.-J."/>
        </authorList>
    </citation>
    <scope>NUCLEOTIDE SEQUENCE</scope>
    <source>
        <strain evidence="2">2943</strain>
    </source>
</reference>
<feature type="domain" description="ABM" evidence="1">
    <location>
        <begin position="2"/>
        <end position="92"/>
    </location>
</feature>
<keyword evidence="3" id="KW-1185">Reference proteome</keyword>
<name>A0A937F8Z6_9BACT</name>
<dbReference type="Gene3D" id="3.30.70.100">
    <property type="match status" value="1"/>
</dbReference>
<dbReference type="InterPro" id="IPR007138">
    <property type="entry name" value="ABM_dom"/>
</dbReference>
<dbReference type="GO" id="GO:0004497">
    <property type="term" value="F:monooxygenase activity"/>
    <property type="evidence" value="ECO:0007669"/>
    <property type="project" value="UniProtKB-KW"/>
</dbReference>
<dbReference type="InterPro" id="IPR011008">
    <property type="entry name" value="Dimeric_a/b-barrel"/>
</dbReference>